<accession>A0A8J2W9E7</accession>
<dbReference type="Proteomes" id="UP000789524">
    <property type="component" value="Unassembled WGS sequence"/>
</dbReference>
<protein>
    <submittedName>
        <fullName evidence="1">(African queen) hypothetical protein</fullName>
    </submittedName>
</protein>
<comment type="caution">
    <text evidence="1">The sequence shown here is derived from an EMBL/GenBank/DDBJ whole genome shotgun (WGS) entry which is preliminary data.</text>
</comment>
<keyword evidence="2" id="KW-1185">Reference proteome</keyword>
<reference evidence="1" key="1">
    <citation type="submission" date="2021-09" db="EMBL/GenBank/DDBJ databases">
        <authorList>
            <person name="Martin H S."/>
        </authorList>
    </citation>
    <scope>NUCLEOTIDE SEQUENCE</scope>
</reference>
<organism evidence="1 2">
    <name type="scientific">Danaus chrysippus</name>
    <name type="common">African queen</name>
    <dbReference type="NCBI Taxonomy" id="151541"/>
    <lineage>
        <taxon>Eukaryota</taxon>
        <taxon>Metazoa</taxon>
        <taxon>Ecdysozoa</taxon>
        <taxon>Arthropoda</taxon>
        <taxon>Hexapoda</taxon>
        <taxon>Insecta</taxon>
        <taxon>Pterygota</taxon>
        <taxon>Neoptera</taxon>
        <taxon>Endopterygota</taxon>
        <taxon>Lepidoptera</taxon>
        <taxon>Glossata</taxon>
        <taxon>Ditrysia</taxon>
        <taxon>Papilionoidea</taxon>
        <taxon>Nymphalidae</taxon>
        <taxon>Danainae</taxon>
        <taxon>Danaini</taxon>
        <taxon>Danaina</taxon>
        <taxon>Danaus</taxon>
        <taxon>Anosia</taxon>
    </lineage>
</organism>
<name>A0A8J2W9E7_9NEOP</name>
<sequence>MKCSIGREVVRGHVVREAPVLSGAARGGLGAAAALTVDARKPTATSCVRRTPSASLSPVTTLRTLPLLTLPSNLYLNISSRGFVSIERREFLSLTPSQRKILRISF</sequence>
<evidence type="ECO:0000313" key="2">
    <source>
        <dbReference type="Proteomes" id="UP000789524"/>
    </source>
</evidence>
<dbReference type="AlphaFoldDB" id="A0A8J2W9E7"/>
<dbReference type="EMBL" id="CAKASE010000074">
    <property type="protein sequence ID" value="CAG9575806.1"/>
    <property type="molecule type" value="Genomic_DNA"/>
</dbReference>
<gene>
    <name evidence="1" type="ORF">DCHRY22_LOCUS11634</name>
</gene>
<evidence type="ECO:0000313" key="1">
    <source>
        <dbReference type="EMBL" id="CAG9575806.1"/>
    </source>
</evidence>
<proteinExistence type="predicted"/>